<dbReference type="Gene3D" id="3.30.1490.20">
    <property type="entry name" value="ATP-grasp fold, A domain"/>
    <property type="match status" value="1"/>
</dbReference>
<evidence type="ECO:0000259" key="1">
    <source>
        <dbReference type="Pfam" id="PF01326"/>
    </source>
</evidence>
<dbReference type="Gene3D" id="3.40.50.2300">
    <property type="match status" value="1"/>
</dbReference>
<proteinExistence type="predicted"/>
<dbReference type="GO" id="GO:0016301">
    <property type="term" value="F:kinase activity"/>
    <property type="evidence" value="ECO:0007669"/>
    <property type="project" value="UniProtKB-KW"/>
</dbReference>
<dbReference type="SUPFAM" id="SSF52172">
    <property type="entry name" value="CheY-like"/>
    <property type="match status" value="1"/>
</dbReference>
<gene>
    <name evidence="2" type="ORF">E6K80_01615</name>
</gene>
<feature type="domain" description="Pyruvate phosphate dikinase AMP/ATP-binding" evidence="1">
    <location>
        <begin position="415"/>
        <end position="778"/>
    </location>
</feature>
<keyword evidence="2" id="KW-0808">Transferase</keyword>
<comment type="caution">
    <text evidence="2">The sequence shown here is derived from an EMBL/GenBank/DDBJ whole genome shotgun (WGS) entry which is preliminary data.</text>
</comment>
<dbReference type="InterPro" id="IPR011006">
    <property type="entry name" value="CheY-like_superfamily"/>
</dbReference>
<dbReference type="EMBL" id="VBPA01000034">
    <property type="protein sequence ID" value="TMQ72893.1"/>
    <property type="molecule type" value="Genomic_DNA"/>
</dbReference>
<dbReference type="SUPFAM" id="SSF56059">
    <property type="entry name" value="Glutathione synthetase ATP-binding domain-like"/>
    <property type="match status" value="1"/>
</dbReference>
<dbReference type="Pfam" id="PF01326">
    <property type="entry name" value="PPDK_N"/>
    <property type="match status" value="1"/>
</dbReference>
<organism evidence="2 3">
    <name type="scientific">Eiseniibacteriota bacterium</name>
    <dbReference type="NCBI Taxonomy" id="2212470"/>
    <lineage>
        <taxon>Bacteria</taxon>
        <taxon>Candidatus Eiseniibacteriota</taxon>
    </lineage>
</organism>
<protein>
    <submittedName>
        <fullName evidence="2">Histidine kinase</fullName>
    </submittedName>
</protein>
<dbReference type="Proteomes" id="UP000319836">
    <property type="component" value="Unassembled WGS sequence"/>
</dbReference>
<evidence type="ECO:0000313" key="3">
    <source>
        <dbReference type="Proteomes" id="UP000319836"/>
    </source>
</evidence>
<evidence type="ECO:0000313" key="2">
    <source>
        <dbReference type="EMBL" id="TMQ72893.1"/>
    </source>
</evidence>
<dbReference type="GO" id="GO:0005524">
    <property type="term" value="F:ATP binding"/>
    <property type="evidence" value="ECO:0007669"/>
    <property type="project" value="InterPro"/>
</dbReference>
<dbReference type="InterPro" id="IPR013815">
    <property type="entry name" value="ATP_grasp_subdomain_1"/>
</dbReference>
<reference evidence="2 3" key="1">
    <citation type="journal article" date="2019" name="Nat. Microbiol.">
        <title>Mediterranean grassland soil C-N compound turnover is dependent on rainfall and depth, and is mediated by genomically divergent microorganisms.</title>
        <authorList>
            <person name="Diamond S."/>
            <person name="Andeer P.F."/>
            <person name="Li Z."/>
            <person name="Crits-Christoph A."/>
            <person name="Burstein D."/>
            <person name="Anantharaman K."/>
            <person name="Lane K.R."/>
            <person name="Thomas B.C."/>
            <person name="Pan C."/>
            <person name="Northen T.R."/>
            <person name="Banfield J.F."/>
        </authorList>
    </citation>
    <scope>NUCLEOTIDE SEQUENCE [LARGE SCALE GENOMIC DNA]</scope>
    <source>
        <strain evidence="2">WS_10</strain>
    </source>
</reference>
<dbReference type="InterPro" id="IPR002192">
    <property type="entry name" value="PPDK_AMP/ATP-bd"/>
</dbReference>
<name>A0A538UAF3_UNCEI</name>
<accession>A0A538UAF3</accession>
<dbReference type="AlphaFoldDB" id="A0A538UAF3"/>
<keyword evidence="2" id="KW-0418">Kinase</keyword>
<sequence length="979" mass="109621">MPYRVQDILLVSSLYDSFTLQEDGRLNELILGEFVELSLHHTPGLTHVSSGAEALARAEAERRFNLILTTIQLGDMDASQLAREVRRRRLDASVVVLAYDNTERKDFVARRDTSDIDRIFMWQGNARILVAIVKYLEDKRNVEHDTATVGVPVLLLVEDNVRYYSSFLPTIYTELIHQSERLISEGINLSHKLVRMRARPKILLSSTFEEAWDLFTRYRPFVLGLISDVEFPRGGHVTRGAGFELARMARQAIPDLPILLQSSRVEFAAEARAMGAAFLRKYSDTLLADLRSFMIEQFAFGDFVFRMPDGREVGRAADLKSLETQLLDVPAESIGYHGERNHFSNWFTARTEFALARKLKPRKVSDFATLEDLRHDLIASIADYRREQSETLVADFDRHTFDAGANFFARIGGGSLGGKARGLAFARYLLGYHAAARRFPGVHIAVPPAVVLATDCFDRFLAEHHLLDLALHSHDDGEIERRFLAEDLPGDVLESLRQFLKAVRWPLAVRSSSLLEDSQYQPFTGVYETFMLPNDAPSLERRLARLSTAIRRVYASTFLRRAKAYLRATPYRLEEEKMAVLVQQVVGERHGSRYYPDFSGVARSHNFYPSPPLTPEDGVAAVALGMGRTVVEGGKSLLFCPRDPRHLAHFSTVEDILAHSQREFWALDLERTGEETMRETSFGLEAAEGDGTLYALGSTYSPDSHSIHDGLAREGPRLVTFAPVLKHGVFPLADILSHLLDIGRHGMNRPAEIEFAVRLSRRRPERHTFGFLQMRPLVLTGGFDEQDLDAIPSEGLLCRSPMVLGNGTLELSDVVVIDIDRYDRSASREVAQEIARFNAELSADERPYLLIGVGRWGSADPWLGIPVTWEQIAGARVIVESGFRDMRVTPSQGSHFFQNLTSFQIGYFTVNADAGEGFVRWDWLAAQPAVSEHSGVRHLRFESALVVRMDGARGAGVIELPGALPEGSSSGLSARAQAP</sequence>